<name>D7A5A0_ANCN5</name>
<dbReference type="eggNOG" id="COG2207">
    <property type="taxonomic scope" value="Bacteria"/>
</dbReference>
<dbReference type="Proteomes" id="UP000006633">
    <property type="component" value="Chromosome"/>
</dbReference>
<dbReference type="HOGENOM" id="CLU_073078_0_1_5"/>
<dbReference type="SUPFAM" id="SSF46689">
    <property type="entry name" value="Homeodomain-like"/>
    <property type="match status" value="1"/>
</dbReference>
<evidence type="ECO:0000313" key="5">
    <source>
        <dbReference type="EMBL" id="ADH89988.1"/>
    </source>
</evidence>
<gene>
    <name evidence="5" type="ordered locus">Snov_2699</name>
</gene>
<dbReference type="STRING" id="639283.Snov_2699"/>
<keyword evidence="6" id="KW-1185">Reference proteome</keyword>
<dbReference type="RefSeq" id="WP_013167492.1">
    <property type="nucleotide sequence ID" value="NC_014217.1"/>
</dbReference>
<dbReference type="Gene3D" id="1.10.10.60">
    <property type="entry name" value="Homeodomain-like"/>
    <property type="match status" value="1"/>
</dbReference>
<dbReference type="InterPro" id="IPR018060">
    <property type="entry name" value="HTH_AraC"/>
</dbReference>
<evidence type="ECO:0000313" key="6">
    <source>
        <dbReference type="Proteomes" id="UP000006633"/>
    </source>
</evidence>
<evidence type="ECO:0000256" key="2">
    <source>
        <dbReference type="ARBA" id="ARBA00023125"/>
    </source>
</evidence>
<keyword evidence="1" id="KW-0805">Transcription regulation</keyword>
<evidence type="ECO:0000256" key="1">
    <source>
        <dbReference type="ARBA" id="ARBA00023015"/>
    </source>
</evidence>
<organism evidence="5 6">
    <name type="scientific">Ancylobacter novellus (strain ATCC 8093 / DSM 506 / JCM 20403 / CCM 1077 / IAM 12100 / NBRC 12443 / NCIMB 10456)</name>
    <name type="common">Starkeya novella</name>
    <dbReference type="NCBI Taxonomy" id="639283"/>
    <lineage>
        <taxon>Bacteria</taxon>
        <taxon>Pseudomonadati</taxon>
        <taxon>Pseudomonadota</taxon>
        <taxon>Alphaproteobacteria</taxon>
        <taxon>Hyphomicrobiales</taxon>
        <taxon>Xanthobacteraceae</taxon>
        <taxon>Ancylobacter</taxon>
    </lineage>
</organism>
<evidence type="ECO:0000256" key="3">
    <source>
        <dbReference type="ARBA" id="ARBA00023163"/>
    </source>
</evidence>
<sequence length="277" mass="29413">MAPPGRLYERADRPPAPAALGPLWHLDGERTCFIGPLTYNAPHQHGAPVFLAGIYGAFGLRIAGGAWRSCRTAVIPAGVVHELDVGGNPIAVLYIEPTLEGASTLAALTVSTEETDGALVGTGGEIAVMRELWETAGSVDFAGAALDDLLGFATRHARRHMDPRIALALAALETADGPAGVTAACAQAGLSPSRFQHLFTQEVGVPFRRYRAWMRMRAAIAAVADGASFTHAAHEAGFFDQAHFGHDFRRTFGAPPSWSLDGVRLSKNAARRRIVTN</sequence>
<dbReference type="GO" id="GO:0003700">
    <property type="term" value="F:DNA-binding transcription factor activity"/>
    <property type="evidence" value="ECO:0007669"/>
    <property type="project" value="InterPro"/>
</dbReference>
<reference evidence="5 6" key="1">
    <citation type="journal article" date="2012" name="Stand. Genomic Sci.">
        <title>Complete genome sequence of the facultatively chemolithoautotrophic and methylotrophic alpha Proteobacterium Starkeya novella type strain (ATCC 8093(T)).</title>
        <authorList>
            <person name="Kappler U."/>
            <person name="Davenport K."/>
            <person name="Beatson S."/>
            <person name="Lucas S."/>
            <person name="Lapidus A."/>
            <person name="Copeland A."/>
            <person name="Berry K.W."/>
            <person name="Glavina Del Rio T."/>
            <person name="Hammon N."/>
            <person name="Dalin E."/>
            <person name="Tice H."/>
            <person name="Pitluck S."/>
            <person name="Richardson P."/>
            <person name="Bruce D."/>
            <person name="Goodwin L.A."/>
            <person name="Han C."/>
            <person name="Tapia R."/>
            <person name="Detter J.C."/>
            <person name="Chang Y.J."/>
            <person name="Jeffries C.D."/>
            <person name="Land M."/>
            <person name="Hauser L."/>
            <person name="Kyrpides N.C."/>
            <person name="Goker M."/>
            <person name="Ivanova N."/>
            <person name="Klenk H.P."/>
            <person name="Woyke T."/>
        </authorList>
    </citation>
    <scope>NUCLEOTIDE SEQUENCE [LARGE SCALE GENOMIC DNA]</scope>
    <source>
        <strain evidence="6">ATCC 8093 / DSM 506 / JCM 20403 / CCM 1077 / IAM 12100 / NBRC 12443 / NCIMB 10456</strain>
    </source>
</reference>
<dbReference type="PROSITE" id="PS01124">
    <property type="entry name" value="HTH_ARAC_FAMILY_2"/>
    <property type="match status" value="1"/>
</dbReference>
<proteinExistence type="predicted"/>
<evidence type="ECO:0000259" key="4">
    <source>
        <dbReference type="PROSITE" id="PS01124"/>
    </source>
</evidence>
<accession>D7A5A0</accession>
<keyword evidence="3" id="KW-0804">Transcription</keyword>
<dbReference type="GO" id="GO:0043565">
    <property type="term" value="F:sequence-specific DNA binding"/>
    <property type="evidence" value="ECO:0007669"/>
    <property type="project" value="InterPro"/>
</dbReference>
<dbReference type="EMBL" id="CP002026">
    <property type="protein sequence ID" value="ADH89988.1"/>
    <property type="molecule type" value="Genomic_DNA"/>
</dbReference>
<dbReference type="SMART" id="SM00342">
    <property type="entry name" value="HTH_ARAC"/>
    <property type="match status" value="1"/>
</dbReference>
<feature type="domain" description="HTH araC/xylS-type" evidence="4">
    <location>
        <begin position="187"/>
        <end position="262"/>
    </location>
</feature>
<dbReference type="AlphaFoldDB" id="D7A5A0"/>
<protein>
    <submittedName>
        <fullName evidence="5">Transcriptional regulator, AraC family</fullName>
    </submittedName>
</protein>
<dbReference type="PANTHER" id="PTHR46796">
    <property type="entry name" value="HTH-TYPE TRANSCRIPTIONAL ACTIVATOR RHAS-RELATED"/>
    <property type="match status" value="1"/>
</dbReference>
<dbReference type="InterPro" id="IPR050204">
    <property type="entry name" value="AraC_XylS_family_regulators"/>
</dbReference>
<dbReference type="Pfam" id="PF12833">
    <property type="entry name" value="HTH_18"/>
    <property type="match status" value="1"/>
</dbReference>
<dbReference type="KEGG" id="sno:Snov_2699"/>
<keyword evidence="2" id="KW-0238">DNA-binding</keyword>
<dbReference type="OrthoDB" id="8334882at2"/>
<dbReference type="InterPro" id="IPR009057">
    <property type="entry name" value="Homeodomain-like_sf"/>
</dbReference>